<organism evidence="2 3">
    <name type="scientific">Phytophthora rubi</name>
    <dbReference type="NCBI Taxonomy" id="129364"/>
    <lineage>
        <taxon>Eukaryota</taxon>
        <taxon>Sar</taxon>
        <taxon>Stramenopiles</taxon>
        <taxon>Oomycota</taxon>
        <taxon>Peronosporomycetes</taxon>
        <taxon>Peronosporales</taxon>
        <taxon>Peronosporaceae</taxon>
        <taxon>Phytophthora</taxon>
    </lineage>
</organism>
<reference evidence="2 3" key="1">
    <citation type="submission" date="2018-09" db="EMBL/GenBank/DDBJ databases">
        <title>Genomic investigation of the strawberry pathogen Phytophthora fragariae indicates pathogenicity is determined by transcriptional variation in three key races.</title>
        <authorList>
            <person name="Adams T.M."/>
            <person name="Armitage A.D."/>
            <person name="Sobczyk M.K."/>
            <person name="Bates H.J."/>
            <person name="Dunwell J.M."/>
            <person name="Nellist C.F."/>
            <person name="Harrison R.J."/>
        </authorList>
    </citation>
    <scope>NUCLEOTIDE SEQUENCE [LARGE SCALE GENOMIC DNA]</scope>
    <source>
        <strain evidence="2 3">SCRP249</strain>
    </source>
</reference>
<sequence length="487" mass="55448">MAKVRASFLKVLKKPQTLKDMDFVAQLQPKVDRPPSQPRFSDAVLEEMSNNLDWLRLDTDTVFPLVENGTKVSFRWQSVPDTNNIRASSITPVASSVQELGEMLWRHASNTRRETDKAFRYVQRKSPSPLDVNVMTSLRAGLLCVNSVSTYRRYDEGDRVILVGTAKWFLSTGELVLQDSSWTVMSASPEDPLHSCVLKNFYKLERSFEQASDTEGFGFYGPNGAQNRPTAKSTSLQRHSSRRNVQQLLQQFAICLQTPAHPTMRIHLLVLLFAVAFTTRVDSVEATTDSKVTADLQNKVVAGERNLIRHFSATQKSEEERAFSAWTTEGLANWAKSSKAAWTDEQLEQLVKKGTSADEAFKLFQFDEGVGKLLSASNLKRWETYVGMLNNQNPEKQVSLIKNFTKAYGDEAVAKLLYTAKSKWWTKDVASEWQAALFKQWIHEKKNPDDVYRLLGLMWHNAYTDPFNKMWWEYVDAYAKAVSKAKI</sequence>
<gene>
    <name evidence="2" type="ORF">PR001_g7664</name>
</gene>
<comment type="caution">
    <text evidence="2">The sequence shown here is derived from an EMBL/GenBank/DDBJ whole genome shotgun (WGS) entry which is preliminary data.</text>
</comment>
<evidence type="ECO:0000256" key="1">
    <source>
        <dbReference type="SAM" id="MobiDB-lite"/>
    </source>
</evidence>
<evidence type="ECO:0000313" key="3">
    <source>
        <dbReference type="Proteomes" id="UP000429607"/>
    </source>
</evidence>
<dbReference type="AlphaFoldDB" id="A0A6A3N630"/>
<feature type="region of interest" description="Disordered" evidence="1">
    <location>
        <begin position="219"/>
        <end position="239"/>
    </location>
</feature>
<evidence type="ECO:0008006" key="4">
    <source>
        <dbReference type="Google" id="ProtNLM"/>
    </source>
</evidence>
<dbReference type="EMBL" id="QXFV01000388">
    <property type="protein sequence ID" value="KAE9039094.1"/>
    <property type="molecule type" value="Genomic_DNA"/>
</dbReference>
<evidence type="ECO:0000313" key="2">
    <source>
        <dbReference type="EMBL" id="KAE9039094.1"/>
    </source>
</evidence>
<feature type="compositionally biased region" description="Polar residues" evidence="1">
    <location>
        <begin position="224"/>
        <end position="239"/>
    </location>
</feature>
<dbReference type="Proteomes" id="UP000429607">
    <property type="component" value="Unassembled WGS sequence"/>
</dbReference>
<name>A0A6A3N630_9STRA</name>
<accession>A0A6A3N630</accession>
<protein>
    <recommendedName>
        <fullName evidence="4">RxLR effector protein</fullName>
    </recommendedName>
</protein>
<proteinExistence type="predicted"/>